<dbReference type="EMBL" id="CP000542">
    <property type="protein sequence ID" value="ABM57934.1"/>
    <property type="molecule type" value="Genomic_DNA"/>
</dbReference>
<name>A1WJX7_VEREI</name>
<dbReference type="InterPro" id="IPR007387">
    <property type="entry name" value="TRAP_DctQ"/>
</dbReference>
<comment type="similarity">
    <text evidence="8 9">Belongs to the TRAP transporter small permease family.</text>
</comment>
<keyword evidence="12" id="KW-1185">Reference proteome</keyword>
<comment type="function">
    <text evidence="9">Part of the tripartite ATP-independent periplasmic (TRAP) transport system.</text>
</comment>
<dbReference type="Pfam" id="PF04290">
    <property type="entry name" value="DctQ"/>
    <property type="match status" value="1"/>
</dbReference>
<dbReference type="Proteomes" id="UP000000374">
    <property type="component" value="Chromosome"/>
</dbReference>
<dbReference type="GO" id="GO:0015740">
    <property type="term" value="P:C4-dicarboxylate transport"/>
    <property type="evidence" value="ECO:0007669"/>
    <property type="project" value="TreeGrafter"/>
</dbReference>
<accession>A1WJX7</accession>
<dbReference type="HOGENOM" id="CLU_086356_8_3_4"/>
<keyword evidence="3" id="KW-1003">Cell membrane</keyword>
<evidence type="ECO:0000259" key="10">
    <source>
        <dbReference type="Pfam" id="PF04290"/>
    </source>
</evidence>
<dbReference type="PANTHER" id="PTHR35011:SF10">
    <property type="entry name" value="TRAP TRANSPORTER SMALL PERMEASE PROTEIN"/>
    <property type="match status" value="1"/>
</dbReference>
<evidence type="ECO:0000256" key="5">
    <source>
        <dbReference type="ARBA" id="ARBA00022692"/>
    </source>
</evidence>
<sequence>MRRSCATLAGWLAHGAGLSLVLMMLHVTLDVLLKYFFKLPIPGTAEVVAAYYMIGVVFLPLAYIEVHGRPIMVELFYDRLPQRLQAPLDVLGSALSLGFYAFLAWQSTKMACAALESGEYIDGLWQVVVWPSRFLIPSGLLLACAAMLLRLAVLLQGGRAGHGGDCAEPL</sequence>
<evidence type="ECO:0000313" key="12">
    <source>
        <dbReference type="Proteomes" id="UP000000374"/>
    </source>
</evidence>
<keyword evidence="7 9" id="KW-0472">Membrane</keyword>
<feature type="transmembrane region" description="Helical" evidence="9">
    <location>
        <begin position="86"/>
        <end position="105"/>
    </location>
</feature>
<reference evidence="12" key="1">
    <citation type="submission" date="2006-12" db="EMBL/GenBank/DDBJ databases">
        <title>Complete sequence of chromosome 1 of Verminephrobacter eiseniae EF01-2.</title>
        <authorList>
            <person name="Copeland A."/>
            <person name="Lucas S."/>
            <person name="Lapidus A."/>
            <person name="Barry K."/>
            <person name="Detter J.C."/>
            <person name="Glavina del Rio T."/>
            <person name="Dalin E."/>
            <person name="Tice H."/>
            <person name="Pitluck S."/>
            <person name="Chertkov O."/>
            <person name="Brettin T."/>
            <person name="Bruce D."/>
            <person name="Han C."/>
            <person name="Tapia R."/>
            <person name="Gilna P."/>
            <person name="Schmutz J."/>
            <person name="Larimer F."/>
            <person name="Land M."/>
            <person name="Hauser L."/>
            <person name="Kyrpides N."/>
            <person name="Kim E."/>
            <person name="Stahl D."/>
            <person name="Richardson P."/>
        </authorList>
    </citation>
    <scope>NUCLEOTIDE SEQUENCE [LARGE SCALE GENOMIC DNA]</scope>
    <source>
        <strain evidence="12">EF01-2</strain>
    </source>
</reference>
<organism evidence="11 12">
    <name type="scientific">Verminephrobacter eiseniae (strain EF01-2)</name>
    <dbReference type="NCBI Taxonomy" id="391735"/>
    <lineage>
        <taxon>Bacteria</taxon>
        <taxon>Pseudomonadati</taxon>
        <taxon>Pseudomonadota</taxon>
        <taxon>Betaproteobacteria</taxon>
        <taxon>Burkholderiales</taxon>
        <taxon>Comamonadaceae</taxon>
        <taxon>Verminephrobacter</taxon>
    </lineage>
</organism>
<evidence type="ECO:0000256" key="6">
    <source>
        <dbReference type="ARBA" id="ARBA00022989"/>
    </source>
</evidence>
<dbReference type="InterPro" id="IPR055348">
    <property type="entry name" value="DctQ"/>
</dbReference>
<evidence type="ECO:0000256" key="8">
    <source>
        <dbReference type="ARBA" id="ARBA00038436"/>
    </source>
</evidence>
<dbReference type="PANTHER" id="PTHR35011">
    <property type="entry name" value="2,3-DIKETO-L-GULONATE TRAP TRANSPORTER SMALL PERMEASE PROTEIN YIAM"/>
    <property type="match status" value="1"/>
</dbReference>
<dbReference type="STRING" id="391735.Veis_2186"/>
<evidence type="ECO:0000256" key="9">
    <source>
        <dbReference type="RuleBase" id="RU369079"/>
    </source>
</evidence>
<protein>
    <recommendedName>
        <fullName evidence="9">TRAP transporter small permease protein</fullName>
    </recommendedName>
</protein>
<gene>
    <name evidence="11" type="ordered locus">Veis_2186</name>
</gene>
<dbReference type="GO" id="GO:0005886">
    <property type="term" value="C:plasma membrane"/>
    <property type="evidence" value="ECO:0007669"/>
    <property type="project" value="UniProtKB-SubCell"/>
</dbReference>
<evidence type="ECO:0000256" key="1">
    <source>
        <dbReference type="ARBA" id="ARBA00004429"/>
    </source>
</evidence>
<dbReference type="KEGG" id="vei:Veis_2186"/>
<dbReference type="AlphaFoldDB" id="A1WJX7"/>
<feature type="transmembrane region" description="Helical" evidence="9">
    <location>
        <begin position="49"/>
        <end position="66"/>
    </location>
</feature>
<evidence type="ECO:0000256" key="7">
    <source>
        <dbReference type="ARBA" id="ARBA00023136"/>
    </source>
</evidence>
<evidence type="ECO:0000256" key="2">
    <source>
        <dbReference type="ARBA" id="ARBA00022448"/>
    </source>
</evidence>
<evidence type="ECO:0000256" key="3">
    <source>
        <dbReference type="ARBA" id="ARBA00022475"/>
    </source>
</evidence>
<evidence type="ECO:0000313" key="11">
    <source>
        <dbReference type="EMBL" id="ABM57934.1"/>
    </source>
</evidence>
<feature type="transmembrane region" description="Helical" evidence="9">
    <location>
        <begin position="134"/>
        <end position="153"/>
    </location>
</feature>
<proteinExistence type="inferred from homology"/>
<feature type="domain" description="Tripartite ATP-independent periplasmic transporters DctQ component" evidence="10">
    <location>
        <begin position="23"/>
        <end position="156"/>
    </location>
</feature>
<comment type="subunit">
    <text evidence="9">The complex comprises the extracytoplasmic solute receptor protein and the two transmembrane proteins.</text>
</comment>
<keyword evidence="2 9" id="KW-0813">Transport</keyword>
<comment type="subcellular location">
    <subcellularLocation>
        <location evidence="1 9">Cell inner membrane</location>
        <topology evidence="1 9">Multi-pass membrane protein</topology>
    </subcellularLocation>
</comment>
<keyword evidence="6 9" id="KW-1133">Transmembrane helix</keyword>
<keyword evidence="4 9" id="KW-0997">Cell inner membrane</keyword>
<evidence type="ECO:0000256" key="4">
    <source>
        <dbReference type="ARBA" id="ARBA00022519"/>
    </source>
</evidence>
<dbReference type="GO" id="GO:0022857">
    <property type="term" value="F:transmembrane transporter activity"/>
    <property type="evidence" value="ECO:0007669"/>
    <property type="project" value="UniProtKB-UniRule"/>
</dbReference>
<dbReference type="eggNOG" id="COG4665">
    <property type="taxonomic scope" value="Bacteria"/>
</dbReference>
<feature type="transmembrane region" description="Helical" evidence="9">
    <location>
        <begin position="12"/>
        <end position="37"/>
    </location>
</feature>
<keyword evidence="5 9" id="KW-0812">Transmembrane</keyword>